<comment type="caution">
    <text evidence="2">The sequence shown here is derived from an EMBL/GenBank/DDBJ whole genome shotgun (WGS) entry which is preliminary data.</text>
</comment>
<dbReference type="EMBL" id="QUWV01000209">
    <property type="protein sequence ID" value="RFD18521.1"/>
    <property type="molecule type" value="Genomic_DNA"/>
</dbReference>
<dbReference type="OrthoDB" id="7281516at2"/>
<protein>
    <recommendedName>
        <fullName evidence="4">Secreted protein</fullName>
    </recommendedName>
</protein>
<feature type="signal peptide" evidence="1">
    <location>
        <begin position="1"/>
        <end position="25"/>
    </location>
</feature>
<evidence type="ECO:0000313" key="2">
    <source>
        <dbReference type="EMBL" id="RFD18521.1"/>
    </source>
</evidence>
<sequence length="150" mass="15739">MNIKLPTHLAAVSAALLFCAPLACAPAHGQSLSVQKVQRALAVLRLKPNLASQACLDKLEDLHKMEKFIDEAGENAHNPNLSLAHDVMTSDYEDATESCVPDAAKVCEAPGSLASPNQQKLCDALDAVMSVDGDDEGEEAISAPQGTSSD</sequence>
<dbReference type="Proteomes" id="UP000262371">
    <property type="component" value="Unassembled WGS sequence"/>
</dbReference>
<keyword evidence="3" id="KW-1185">Reference proteome</keyword>
<dbReference type="AlphaFoldDB" id="A0A371YWC0"/>
<proteinExistence type="predicted"/>
<evidence type="ECO:0008006" key="4">
    <source>
        <dbReference type="Google" id="ProtNLM"/>
    </source>
</evidence>
<name>A0A371YWC0_9PROT</name>
<gene>
    <name evidence="2" type="ORF">DY926_16215</name>
</gene>
<accession>A0A371YWC0</accession>
<evidence type="ECO:0000313" key="3">
    <source>
        <dbReference type="Proteomes" id="UP000262371"/>
    </source>
</evidence>
<evidence type="ECO:0000256" key="1">
    <source>
        <dbReference type="SAM" id="SignalP"/>
    </source>
</evidence>
<reference evidence="2 3" key="1">
    <citation type="submission" date="2018-08" db="EMBL/GenBank/DDBJ databases">
        <title>Komagataeibacter sp. AV 382.</title>
        <authorList>
            <person name="Skraban J."/>
            <person name="Trcek J."/>
        </authorList>
    </citation>
    <scope>NUCLEOTIDE SEQUENCE [LARGE SCALE GENOMIC DNA]</scope>
    <source>
        <strain evidence="2 3">AV 382</strain>
    </source>
</reference>
<organism evidence="2 3">
    <name type="scientific">Komagataeibacter melaceti</name>
    <dbReference type="NCBI Taxonomy" id="2766577"/>
    <lineage>
        <taxon>Bacteria</taxon>
        <taxon>Pseudomonadati</taxon>
        <taxon>Pseudomonadota</taxon>
        <taxon>Alphaproteobacteria</taxon>
        <taxon>Acetobacterales</taxon>
        <taxon>Acetobacteraceae</taxon>
        <taxon>Komagataeibacter</taxon>
    </lineage>
</organism>
<feature type="chain" id="PRO_5016845062" description="Secreted protein" evidence="1">
    <location>
        <begin position="26"/>
        <end position="150"/>
    </location>
</feature>
<keyword evidence="1" id="KW-0732">Signal</keyword>